<dbReference type="AlphaFoldDB" id="A0A917HJR5"/>
<proteinExistence type="predicted"/>
<dbReference type="EMBL" id="BMER01000001">
    <property type="protein sequence ID" value="GGG81382.1"/>
    <property type="molecule type" value="Genomic_DNA"/>
</dbReference>
<evidence type="ECO:0000313" key="2">
    <source>
        <dbReference type="Proteomes" id="UP000660862"/>
    </source>
</evidence>
<reference evidence="1" key="1">
    <citation type="journal article" date="2014" name="Int. J. Syst. Evol. Microbiol.">
        <title>Complete genome sequence of Corynebacterium casei LMG S-19264T (=DSM 44701T), isolated from a smear-ripened cheese.</title>
        <authorList>
            <consortium name="US DOE Joint Genome Institute (JGI-PGF)"/>
            <person name="Walter F."/>
            <person name="Albersmeier A."/>
            <person name="Kalinowski J."/>
            <person name="Ruckert C."/>
        </authorList>
    </citation>
    <scope>NUCLEOTIDE SEQUENCE</scope>
    <source>
        <strain evidence="1">CGMCC 1.12195</strain>
    </source>
</reference>
<accession>A0A917HJR5</accession>
<organism evidence="1 2">
    <name type="scientific">Parapedobacter pyrenivorans</name>
    <dbReference type="NCBI Taxonomy" id="1305674"/>
    <lineage>
        <taxon>Bacteria</taxon>
        <taxon>Pseudomonadati</taxon>
        <taxon>Bacteroidota</taxon>
        <taxon>Sphingobacteriia</taxon>
        <taxon>Sphingobacteriales</taxon>
        <taxon>Sphingobacteriaceae</taxon>
        <taxon>Parapedobacter</taxon>
    </lineage>
</organism>
<dbReference type="Proteomes" id="UP000660862">
    <property type="component" value="Unassembled WGS sequence"/>
</dbReference>
<name>A0A917HJR5_9SPHI</name>
<evidence type="ECO:0008006" key="3">
    <source>
        <dbReference type="Google" id="ProtNLM"/>
    </source>
</evidence>
<evidence type="ECO:0000313" key="1">
    <source>
        <dbReference type="EMBL" id="GGG81382.1"/>
    </source>
</evidence>
<dbReference type="InterPro" id="IPR011990">
    <property type="entry name" value="TPR-like_helical_dom_sf"/>
</dbReference>
<dbReference type="SUPFAM" id="SSF48452">
    <property type="entry name" value="TPR-like"/>
    <property type="match status" value="1"/>
</dbReference>
<protein>
    <recommendedName>
        <fullName evidence="3">Starch-binding associating with outer membrane</fullName>
    </recommendedName>
</protein>
<dbReference type="InterPro" id="IPR041662">
    <property type="entry name" value="SusD-like_2"/>
</dbReference>
<comment type="caution">
    <text evidence="1">The sequence shown here is derived from an EMBL/GenBank/DDBJ whole genome shotgun (WGS) entry which is preliminary data.</text>
</comment>
<dbReference type="Gene3D" id="1.25.40.390">
    <property type="match status" value="1"/>
</dbReference>
<gene>
    <name evidence="1" type="ORF">GCM10007415_12520</name>
</gene>
<sequence length="480" mass="51917">MIMNITAKKLTKSIAAGLLSSVLVFQGCGDYFDVGNNPNLVTEPSLNSLMASVTHRAGMNAYRYGNAVANYVQYIASPSQGSSSDIYEITNLSTTWSQAYYGMSDAHDMIVGAEESGADLHAGIGKLLTAYQLSLVADSWGTAPYTEAFNKVETFSPVYDSPEQLYASIGQLIDEAIAALNSTDATMPLDPALDVIHGGDVGAWIKTAYGLKARHLNKISKKSSYDPQAVLTALDNAYMSANDDMTMGVFSGNNPWAQIALDNLGALLGGWLSTNLVNHLNGETYGVIDPRVGKITDLTVNNDYVGTPNGGGNQGPLANTVHDQCYISTNCPLTSEVSPIYIMTYAELKFVEAEAALRAGLRSRAYVAYLAGIQATMNLLEVASGDAQNYIEEPSVSVGELGLTLNHIFKEKYVATYLNFEAWNDARRHDYGYQGFQMPEGAVLPTFIRRIAIPATEIVNNSANIPEQESLDTPLWWDMP</sequence>
<dbReference type="Pfam" id="PF12771">
    <property type="entry name" value="SusD-like_2"/>
    <property type="match status" value="1"/>
</dbReference>
<reference evidence="1" key="2">
    <citation type="submission" date="2020-09" db="EMBL/GenBank/DDBJ databases">
        <authorList>
            <person name="Sun Q."/>
            <person name="Zhou Y."/>
        </authorList>
    </citation>
    <scope>NUCLEOTIDE SEQUENCE</scope>
    <source>
        <strain evidence="1">CGMCC 1.12195</strain>
    </source>
</reference>
<keyword evidence="2" id="KW-1185">Reference proteome</keyword>